<dbReference type="EMBL" id="KZ989777">
    <property type="protein sequence ID" value="RKP25364.1"/>
    <property type="molecule type" value="Genomic_DNA"/>
</dbReference>
<feature type="domain" description="Nucleoporin Nup120/160 beta-propeller" evidence="4">
    <location>
        <begin position="64"/>
        <end position="679"/>
    </location>
</feature>
<evidence type="ECO:0000259" key="4">
    <source>
        <dbReference type="Pfam" id="PF11715"/>
    </source>
</evidence>
<dbReference type="InterPro" id="IPR021717">
    <property type="entry name" value="Nucleoporin_Nup160"/>
</dbReference>
<reference evidence="7" key="1">
    <citation type="journal article" date="2018" name="Nat. Microbiol.">
        <title>Leveraging single-cell genomics to expand the fungal tree of life.</title>
        <authorList>
            <person name="Ahrendt S.R."/>
            <person name="Quandt C.A."/>
            <person name="Ciobanu D."/>
            <person name="Clum A."/>
            <person name="Salamov A."/>
            <person name="Andreopoulos B."/>
            <person name="Cheng J.F."/>
            <person name="Woyke T."/>
            <person name="Pelin A."/>
            <person name="Henrissat B."/>
            <person name="Reynolds N.K."/>
            <person name="Benny G.L."/>
            <person name="Smith M.E."/>
            <person name="James T.Y."/>
            <person name="Grigoriev I.V."/>
        </authorList>
    </citation>
    <scope>NUCLEOTIDE SEQUENCE [LARGE SCALE GENOMIC DNA]</scope>
    <source>
        <strain evidence="7">Benny S71-1</strain>
    </source>
</reference>
<dbReference type="InterPro" id="IPR056548">
    <property type="entry name" value="HEAT_Nup120"/>
</dbReference>
<evidence type="ECO:0000256" key="2">
    <source>
        <dbReference type="ARBA" id="ARBA00022448"/>
    </source>
</evidence>
<proteinExistence type="predicted"/>
<dbReference type="InterPro" id="IPR059141">
    <property type="entry name" value="Beta-prop_Nup120_160"/>
</dbReference>
<evidence type="ECO:0000259" key="5">
    <source>
        <dbReference type="Pfam" id="PF23300"/>
    </source>
</evidence>
<keyword evidence="3" id="KW-0539">Nucleus</keyword>
<evidence type="ECO:0000313" key="6">
    <source>
        <dbReference type="EMBL" id="RKP25364.1"/>
    </source>
</evidence>
<dbReference type="AlphaFoldDB" id="A0A4P9YZ64"/>
<protein>
    <submittedName>
        <fullName evidence="6">Nucleoporin Nup120/160-domain-containing protein</fullName>
    </submittedName>
</protein>
<name>A0A4P9YZ64_9FUNG</name>
<accession>A0A4P9YZ64</accession>
<dbReference type="PANTHER" id="PTHR21286">
    <property type="entry name" value="NUCLEAR PORE COMPLEX PROTEIN NUP160"/>
    <property type="match status" value="1"/>
</dbReference>
<feature type="domain" description="Nucleoporin nup120-like HEAT repeat" evidence="5">
    <location>
        <begin position="1004"/>
        <end position="1179"/>
    </location>
</feature>
<gene>
    <name evidence="6" type="ORF">SYNPS1DRAFT_28904</name>
</gene>
<comment type="subcellular location">
    <subcellularLocation>
        <location evidence="1">Nucleus</location>
    </subcellularLocation>
</comment>
<evidence type="ECO:0000313" key="7">
    <source>
        <dbReference type="Proteomes" id="UP000278143"/>
    </source>
</evidence>
<sequence>MSAHDLWYKETLVPSTTYRPAEGSVTEHVVFDHEPATPFLYETRASPPLAGSLYRLAMERDTCVEWRILHNHRVLEVNRLLLGHERSAAELPAGGDTTQAMAPVRFRFPSPVLPNVCWFEDVPARRLHCQLLLATGTIVRLSFLAPLLFQVPCLDAADVCLYRMQSLTGECAPVMMAGIDADTMVVGCTDGALLAVQLPKHQQQQHRAVNAHGFSTQGVMETAFNPESLLAQMLVVPARMLSQAFKRSGSMSNAQDDIDGMPVYEASSTPEQVISLATYATRDDTLIFGICRDGHLRAWSLLRRKCIWSRPLQQHEPNPLENSRIAATAPHTLLPEQPRKCIWPLRPPTASTGHTHESAFHLLVYVPNDQEQVFTILRGQLDPSGHLDQLVKVYTHPSPWASSVMHGGYDAFSLLDTACEHIDHAGPRAAGHTVRLWTLWQQRQQQMEIRFTFLTLPLIAGAIYEVQYHSTTTTTTTTAAAGEDQEMLESTTLTTTIQGEPKNAVGDYRALYGERWFSVATDASDLFDLTQLNSMVEAQPEAVSQLYLQHIFFPNRFSRVIIEKALDRYESGPSAERRPIGGSPPGQHPQADEALLVERVTNAVSRRLTLPVYEPTGAVLLDEFSEMVKKEWYRFLTICSQLRETTRQPMGLFVDASLGMVCTVRKSALSLLRRCSETELLWHHVDEQYDLAALSFLPATTFAAHFPSLSRQSDREDMACLLEAIMTLQEDMGDEVLRYVEEELRVLLITTTHEPLEVAGLDIYDIVRDKLSAHAQYRLFGLLRSCRRLPETIARLLVVIRGQSTSTMDILPQQRAARLIESGVVMALGQRISIAYQLSIRLILLVLISLLDPELKELPRLEPTLVARCVQTLRYNTMLKRVCDVSSASQVNAAHLHHRRHVDGGVKSSMAHASLREDDFIKYFTKLHVSDTAEAAMHGADRLRHHSTVHQLVHRFYRVRLQSASLSEAITVGAEHIQSQLPGANSAAKTNMLEDENELEGARLAAHLLALDLSHVSYQSLQLLSSTPIVCHLRGMIHLRHDEYEKARDNFIKAGVQLAWLTIVSRSTGAGSKLEHRPVQLGARGAIEYAARTAAPGTTTHSVVDGYYAYVADLFEKQAHYEYAAEFYQLALKFQPASNANECYLALQQYDDAFMAMMQNTDPIKQSTCLSQFVIKLCDKQQIGKLCSYAFGALQSEVEATLEFRARTCGVLSTPSAVVIVAVAADDAAADDDGAILAG</sequence>
<dbReference type="OrthoDB" id="67716at2759"/>
<dbReference type="Proteomes" id="UP000278143">
    <property type="component" value="Unassembled WGS sequence"/>
</dbReference>
<dbReference type="Pfam" id="PF11715">
    <property type="entry name" value="Beta-prop_Nup120_160"/>
    <property type="match status" value="1"/>
</dbReference>
<dbReference type="GO" id="GO:0005643">
    <property type="term" value="C:nuclear pore"/>
    <property type="evidence" value="ECO:0007669"/>
    <property type="project" value="UniProtKB-ARBA"/>
</dbReference>
<dbReference type="PANTHER" id="PTHR21286:SF0">
    <property type="entry name" value="NUCLEAR PORE COMPLEX PROTEIN NUP160"/>
    <property type="match status" value="1"/>
</dbReference>
<dbReference type="GO" id="GO:0017056">
    <property type="term" value="F:structural constituent of nuclear pore"/>
    <property type="evidence" value="ECO:0007669"/>
    <property type="project" value="TreeGrafter"/>
</dbReference>
<keyword evidence="2" id="KW-0813">Transport</keyword>
<evidence type="ECO:0000256" key="1">
    <source>
        <dbReference type="ARBA" id="ARBA00004123"/>
    </source>
</evidence>
<keyword evidence="7" id="KW-1185">Reference proteome</keyword>
<dbReference type="Pfam" id="PF23300">
    <property type="entry name" value="HEAT_Nup120"/>
    <property type="match status" value="1"/>
</dbReference>
<evidence type="ECO:0000256" key="3">
    <source>
        <dbReference type="ARBA" id="ARBA00023242"/>
    </source>
</evidence>
<organism evidence="6 7">
    <name type="scientific">Syncephalis pseudoplumigaleata</name>
    <dbReference type="NCBI Taxonomy" id="1712513"/>
    <lineage>
        <taxon>Eukaryota</taxon>
        <taxon>Fungi</taxon>
        <taxon>Fungi incertae sedis</taxon>
        <taxon>Zoopagomycota</taxon>
        <taxon>Zoopagomycotina</taxon>
        <taxon>Zoopagomycetes</taxon>
        <taxon>Zoopagales</taxon>
        <taxon>Piptocephalidaceae</taxon>
        <taxon>Syncephalis</taxon>
    </lineage>
</organism>